<comment type="caution">
    <text evidence="2">The sequence shown here is derived from an EMBL/GenBank/DDBJ whole genome shotgun (WGS) entry which is preliminary data.</text>
</comment>
<feature type="compositionally biased region" description="Basic and acidic residues" evidence="1">
    <location>
        <begin position="179"/>
        <end position="190"/>
    </location>
</feature>
<dbReference type="AlphaFoldDB" id="A0A5J5ED11"/>
<reference evidence="2 3" key="1">
    <citation type="submission" date="2019-09" db="EMBL/GenBank/DDBJ databases">
        <title>Draft genome of the ectomycorrhizal ascomycete Sphaerosporella brunnea.</title>
        <authorList>
            <consortium name="DOE Joint Genome Institute"/>
            <person name="Benucci G.M."/>
            <person name="Marozzi G."/>
            <person name="Antonielli L."/>
            <person name="Sanchez S."/>
            <person name="Marco P."/>
            <person name="Wang X."/>
            <person name="Falini L.B."/>
            <person name="Barry K."/>
            <person name="Haridas S."/>
            <person name="Lipzen A."/>
            <person name="Labutti K."/>
            <person name="Grigoriev I.V."/>
            <person name="Murat C."/>
            <person name="Martin F."/>
            <person name="Albertini E."/>
            <person name="Donnini D."/>
            <person name="Bonito G."/>
        </authorList>
    </citation>
    <scope>NUCLEOTIDE SEQUENCE [LARGE SCALE GENOMIC DNA]</scope>
    <source>
        <strain evidence="2 3">Sb_GMNB300</strain>
    </source>
</reference>
<feature type="region of interest" description="Disordered" evidence="1">
    <location>
        <begin position="178"/>
        <end position="198"/>
    </location>
</feature>
<evidence type="ECO:0000313" key="2">
    <source>
        <dbReference type="EMBL" id="KAA8893123.1"/>
    </source>
</evidence>
<evidence type="ECO:0000256" key="1">
    <source>
        <dbReference type="SAM" id="MobiDB-lite"/>
    </source>
</evidence>
<name>A0A5J5ED11_9PEZI</name>
<sequence>MQRLQSGNTIARTVRRVRLYDCLSLPDTDQLACHYQMRNTPPRVWTEFPIVHDVKSFRAILGAILSMHAPYSEYSPPEIDDKNIAPEVDPTVYPICAGKWQLAGHCQLYLYGDDLPCHGSRLLEPLMNVVDPKETVREIAYSVMWEIQDSDQFAYAHSTTTTLANGFTVHSVCSSNLASRDKGNPERDTRACPGRIPRQGNSRMRVDCGGSIAISVTTDGIGINYKHRPIHQRAAVRRIDEELKDIIRTKQFASARELCR</sequence>
<dbReference type="EMBL" id="VXIS01000497">
    <property type="protein sequence ID" value="KAA8893123.1"/>
    <property type="molecule type" value="Genomic_DNA"/>
</dbReference>
<gene>
    <name evidence="2" type="ORF">FN846DRAFT_1006648</name>
</gene>
<dbReference type="InParanoid" id="A0A5J5ED11"/>
<organism evidence="2 3">
    <name type="scientific">Sphaerosporella brunnea</name>
    <dbReference type="NCBI Taxonomy" id="1250544"/>
    <lineage>
        <taxon>Eukaryota</taxon>
        <taxon>Fungi</taxon>
        <taxon>Dikarya</taxon>
        <taxon>Ascomycota</taxon>
        <taxon>Pezizomycotina</taxon>
        <taxon>Pezizomycetes</taxon>
        <taxon>Pezizales</taxon>
        <taxon>Pyronemataceae</taxon>
        <taxon>Sphaerosporella</taxon>
    </lineage>
</organism>
<evidence type="ECO:0000313" key="3">
    <source>
        <dbReference type="Proteomes" id="UP000326924"/>
    </source>
</evidence>
<proteinExistence type="predicted"/>
<dbReference type="Proteomes" id="UP000326924">
    <property type="component" value="Unassembled WGS sequence"/>
</dbReference>
<keyword evidence="3" id="KW-1185">Reference proteome</keyword>
<protein>
    <submittedName>
        <fullName evidence="2">Uncharacterized protein</fullName>
    </submittedName>
</protein>
<accession>A0A5J5ED11</accession>